<dbReference type="SUPFAM" id="SSF109709">
    <property type="entry name" value="KorB DNA-binding domain-like"/>
    <property type="match status" value="1"/>
</dbReference>
<evidence type="ECO:0000256" key="4">
    <source>
        <dbReference type="ARBA" id="ARBA00023125"/>
    </source>
</evidence>
<dbReference type="InterPro" id="IPR050336">
    <property type="entry name" value="Chromosome_partition/occlusion"/>
</dbReference>
<dbReference type="FunFam" id="1.10.10.2830:FF:000001">
    <property type="entry name" value="Chromosome partitioning protein ParB"/>
    <property type="match status" value="1"/>
</dbReference>
<dbReference type="PROSITE" id="PS50943">
    <property type="entry name" value="HTH_CROC1"/>
    <property type="match status" value="1"/>
</dbReference>
<dbReference type="Gene3D" id="3.90.1530.30">
    <property type="match status" value="1"/>
</dbReference>
<keyword evidence="3" id="KW-0159">Chromosome partition</keyword>
<dbReference type="InterPro" id="IPR003115">
    <property type="entry name" value="ParB_N"/>
</dbReference>
<keyword evidence="4" id="KW-0238">DNA-binding</keyword>
<dbReference type="InterPro" id="IPR057240">
    <property type="entry name" value="ParB_dimer_C"/>
</dbReference>
<dbReference type="GO" id="GO:0005694">
    <property type="term" value="C:chromosome"/>
    <property type="evidence" value="ECO:0007669"/>
    <property type="project" value="TreeGrafter"/>
</dbReference>
<proteinExistence type="inferred from homology"/>
<dbReference type="GO" id="GO:0003677">
    <property type="term" value="F:DNA binding"/>
    <property type="evidence" value="ECO:0007669"/>
    <property type="project" value="UniProtKB-KW"/>
</dbReference>
<dbReference type="FunFam" id="3.90.1530.30:FF:000001">
    <property type="entry name" value="Chromosome partitioning protein ParB"/>
    <property type="match status" value="1"/>
</dbReference>
<evidence type="ECO:0000259" key="5">
    <source>
        <dbReference type="PROSITE" id="PS50943"/>
    </source>
</evidence>
<keyword evidence="7" id="KW-1185">Reference proteome</keyword>
<dbReference type="InterPro" id="IPR036086">
    <property type="entry name" value="ParB/Sulfiredoxin_sf"/>
</dbReference>
<dbReference type="Pfam" id="PF02195">
    <property type="entry name" value="ParB_N"/>
    <property type="match status" value="1"/>
</dbReference>
<dbReference type="SMART" id="SM00470">
    <property type="entry name" value="ParB"/>
    <property type="match status" value="1"/>
</dbReference>
<dbReference type="InterPro" id="IPR004437">
    <property type="entry name" value="ParB/RepB/Spo0J"/>
</dbReference>
<dbReference type="EMBL" id="LGTE01000029">
    <property type="protein sequence ID" value="KNZ68508.1"/>
    <property type="molecule type" value="Genomic_DNA"/>
</dbReference>
<dbReference type="CDD" id="cd00093">
    <property type="entry name" value="HTH_XRE"/>
    <property type="match status" value="1"/>
</dbReference>
<dbReference type="InterPro" id="IPR041468">
    <property type="entry name" value="HTH_ParB/Spo0J"/>
</dbReference>
<dbReference type="Gene3D" id="1.10.10.2830">
    <property type="match status" value="1"/>
</dbReference>
<evidence type="ECO:0000256" key="3">
    <source>
        <dbReference type="ARBA" id="ARBA00022829"/>
    </source>
</evidence>
<dbReference type="GO" id="GO:0007059">
    <property type="term" value="P:chromosome segregation"/>
    <property type="evidence" value="ECO:0007669"/>
    <property type="project" value="UniProtKB-KW"/>
</dbReference>
<dbReference type="Pfam" id="PF17762">
    <property type="entry name" value="HTH_ParB"/>
    <property type="match status" value="1"/>
</dbReference>
<dbReference type="InterPro" id="IPR001387">
    <property type="entry name" value="Cro/C1-type_HTH"/>
</dbReference>
<dbReference type="PANTHER" id="PTHR33375:SF1">
    <property type="entry name" value="CHROMOSOME-PARTITIONING PROTEIN PARB-RELATED"/>
    <property type="match status" value="1"/>
</dbReference>
<comment type="caution">
    <text evidence="6">The sequence shown here is derived from an EMBL/GenBank/DDBJ whole genome shotgun (WGS) entry which is preliminary data.</text>
</comment>
<dbReference type="SUPFAM" id="SSF110849">
    <property type="entry name" value="ParB/Sulfiredoxin"/>
    <property type="match status" value="1"/>
</dbReference>
<evidence type="ECO:0000256" key="1">
    <source>
        <dbReference type="ARBA" id="ARBA00004453"/>
    </source>
</evidence>
<dbReference type="Proteomes" id="UP000037175">
    <property type="component" value="Unassembled WGS sequence"/>
</dbReference>
<comment type="similarity">
    <text evidence="2">Belongs to the ParB family.</text>
</comment>
<reference evidence="7" key="1">
    <citation type="submission" date="2015-07" db="EMBL/GenBank/DDBJ databases">
        <title>Complete Genome of Thermincola ferriacetica strain Z-0001T.</title>
        <authorList>
            <person name="Lusk B."/>
            <person name="Badalamenti J.P."/>
            <person name="Parameswaran P."/>
            <person name="Bond D.R."/>
            <person name="Torres C.I."/>
        </authorList>
    </citation>
    <scope>NUCLEOTIDE SEQUENCE [LARGE SCALE GENOMIC DNA]</scope>
    <source>
        <strain evidence="7">Z-0001</strain>
    </source>
</reference>
<feature type="domain" description="HTH cro/C1-type" evidence="5">
    <location>
        <begin position="134"/>
        <end position="160"/>
    </location>
</feature>
<dbReference type="NCBIfam" id="TIGR00180">
    <property type="entry name" value="parB_part"/>
    <property type="match status" value="1"/>
</dbReference>
<comment type="subcellular location">
    <subcellularLocation>
        <location evidence="1">Cytoplasm</location>
        <location evidence="1">Nucleoid</location>
    </subcellularLocation>
</comment>
<dbReference type="AlphaFoldDB" id="A0A0L6VZE6"/>
<protein>
    <submittedName>
        <fullName evidence="6">ParB-like partition protein</fullName>
    </submittedName>
</protein>
<name>A0A0L6VZE6_9FIRM</name>
<dbReference type="GO" id="GO:0045881">
    <property type="term" value="P:positive regulation of sporulation resulting in formation of a cellular spore"/>
    <property type="evidence" value="ECO:0007669"/>
    <property type="project" value="TreeGrafter"/>
</dbReference>
<dbReference type="PANTHER" id="PTHR33375">
    <property type="entry name" value="CHROMOSOME-PARTITIONING PROTEIN PARB-RELATED"/>
    <property type="match status" value="1"/>
</dbReference>
<evidence type="ECO:0000313" key="6">
    <source>
        <dbReference type="EMBL" id="KNZ68508.1"/>
    </source>
</evidence>
<evidence type="ECO:0000313" key="7">
    <source>
        <dbReference type="Proteomes" id="UP000037175"/>
    </source>
</evidence>
<organism evidence="6 7">
    <name type="scientific">Thermincola ferriacetica</name>
    <dbReference type="NCBI Taxonomy" id="281456"/>
    <lineage>
        <taxon>Bacteria</taxon>
        <taxon>Bacillati</taxon>
        <taxon>Bacillota</taxon>
        <taxon>Clostridia</taxon>
        <taxon>Eubacteriales</taxon>
        <taxon>Thermincolaceae</taxon>
        <taxon>Thermincola</taxon>
    </lineage>
</organism>
<sequence length="290" mass="33079">MNVNKKGLGKGLNALIRSNNDFEDRAGIVELNISDIVRNAKQPRQEFDQEKLEELAASIRQYGIIQPVIVRRLTNKKYELIAGERRWRAARLAGLDKIPAVIKEVSDREITELALIENIQREDLNPIEEALAYKQLMEEFGLTQEELSKRVGKSRSFIANSVRLLNLPPEAQRMVQAGQLSAGHARALLVIERAIDQANLAKKIVEKNLSVRQIEQLVKKITSEGKKKIPRKRRESESLIVKDIEEQMQGKLGTKVRIKHGSKRGMIEIEYYSDDDLQRIVDLILGHNYS</sequence>
<dbReference type="PATRIC" id="fig|281456.6.peg.3105"/>
<dbReference type="CDD" id="cd16393">
    <property type="entry name" value="SPO0J_N"/>
    <property type="match status" value="1"/>
</dbReference>
<dbReference type="Pfam" id="PF23552">
    <property type="entry name" value="ParB_C"/>
    <property type="match status" value="1"/>
</dbReference>
<evidence type="ECO:0000256" key="2">
    <source>
        <dbReference type="ARBA" id="ARBA00006295"/>
    </source>
</evidence>
<gene>
    <name evidence="6" type="ORF">Tfer_2970</name>
</gene>
<accession>A0A0L6VZE6</accession>
<dbReference type="GO" id="GO:0009295">
    <property type="term" value="C:nucleoid"/>
    <property type="evidence" value="ECO:0007669"/>
    <property type="project" value="UniProtKB-SubCell"/>
</dbReference>